<dbReference type="PANTHER" id="PTHR40448:SF1">
    <property type="entry name" value="TWO-COMPONENT SENSOR HISTIDINE KINASE"/>
    <property type="match status" value="1"/>
</dbReference>
<reference evidence="3 4" key="1">
    <citation type="submission" date="2017-12" db="EMBL/GenBank/DDBJ databases">
        <title>Phylogenetic diversity of female urinary microbiome.</title>
        <authorList>
            <person name="Thomas-White K."/>
            <person name="Wolfe A.J."/>
        </authorList>
    </citation>
    <scope>NUCLEOTIDE SEQUENCE [LARGE SCALE GENOMIC DNA]</scope>
    <source>
        <strain evidence="3 4">UMB0139</strain>
    </source>
</reference>
<feature type="domain" description="Sensor histidine kinase NatK-like C-terminal" evidence="2">
    <location>
        <begin position="332"/>
        <end position="434"/>
    </location>
</feature>
<dbReference type="GO" id="GO:0042802">
    <property type="term" value="F:identical protein binding"/>
    <property type="evidence" value="ECO:0007669"/>
    <property type="project" value="TreeGrafter"/>
</dbReference>
<evidence type="ECO:0000256" key="1">
    <source>
        <dbReference type="SAM" id="Phobius"/>
    </source>
</evidence>
<feature type="transmembrane region" description="Helical" evidence="1">
    <location>
        <begin position="118"/>
        <end position="135"/>
    </location>
</feature>
<dbReference type="OrthoDB" id="1652078at2"/>
<dbReference type="InterPro" id="IPR032834">
    <property type="entry name" value="NatK-like_C"/>
</dbReference>
<dbReference type="Pfam" id="PF14501">
    <property type="entry name" value="HATPase_c_5"/>
    <property type="match status" value="1"/>
</dbReference>
<keyword evidence="1" id="KW-0472">Membrane</keyword>
<feature type="transmembrane region" description="Helical" evidence="1">
    <location>
        <begin position="83"/>
        <end position="106"/>
    </location>
</feature>
<proteinExistence type="predicted"/>
<feature type="transmembrane region" description="Helical" evidence="1">
    <location>
        <begin position="59"/>
        <end position="76"/>
    </location>
</feature>
<comment type="caution">
    <text evidence="3">The sequence shown here is derived from an EMBL/GenBank/DDBJ whole genome shotgun (WGS) entry which is preliminary data.</text>
</comment>
<keyword evidence="1" id="KW-1133">Transmembrane helix</keyword>
<dbReference type="Proteomes" id="UP000234239">
    <property type="component" value="Unassembled WGS sequence"/>
</dbReference>
<accession>A0A2I1MLW4</accession>
<evidence type="ECO:0000313" key="4">
    <source>
        <dbReference type="Proteomes" id="UP000234239"/>
    </source>
</evidence>
<evidence type="ECO:0000313" key="3">
    <source>
        <dbReference type="EMBL" id="PKZ21093.1"/>
    </source>
</evidence>
<gene>
    <name evidence="3" type="ORF">CYJ28_07865</name>
</gene>
<protein>
    <submittedName>
        <fullName evidence="3">GHKL domain-containing protein</fullName>
    </submittedName>
</protein>
<evidence type="ECO:0000259" key="2">
    <source>
        <dbReference type="Pfam" id="PF14501"/>
    </source>
</evidence>
<feature type="transmembrane region" description="Helical" evidence="1">
    <location>
        <begin position="6"/>
        <end position="28"/>
    </location>
</feature>
<dbReference type="InterPro" id="IPR036890">
    <property type="entry name" value="HATPase_C_sf"/>
</dbReference>
<dbReference type="EMBL" id="PKGY01000004">
    <property type="protein sequence ID" value="PKZ21093.1"/>
    <property type="molecule type" value="Genomic_DNA"/>
</dbReference>
<keyword evidence="1" id="KW-0812">Transmembrane</keyword>
<name>A0A2I1MLW4_9LACT</name>
<organism evidence="3 4">
    <name type="scientific">Aerococcus sanguinicola</name>
    <dbReference type="NCBI Taxonomy" id="119206"/>
    <lineage>
        <taxon>Bacteria</taxon>
        <taxon>Bacillati</taxon>
        <taxon>Bacillota</taxon>
        <taxon>Bacilli</taxon>
        <taxon>Lactobacillales</taxon>
        <taxon>Aerococcaceae</taxon>
        <taxon>Aerococcus</taxon>
    </lineage>
</organism>
<sequence length="438" mass="50624">MGVTTIPYYLALLNATIQAILYTSLPIFSLKTNHPLTKTLMVSFTYLFFQGMLRELVHFQSLATVLVILFLFFLLQKNSENDYLLLNFLLLNHIFHAMVRLACFALPMNLLQIEGTDLFLSFWFLEIGVTWASYYHIRQDGSLFRLFKGIFNDRIFTIPLLCFIGLTILSDFFYQNPNLSYAKVLMGLLTFMAFQLLLALLLAFLYYRRKIADQAAESQALRTEDLALYLDRLKDNQNSIRKIRHDLNDLLSLSQLMVRDQDFDHLADYLDKLSTYVKEEMPQETSSNLADLQQIEDQDLRYLLMSKLLEWEKAGIPYHFECFYPLKTLPINSFDLMRCLAILLNNASEGRQAARPSHEEMIDILMLADDQGLEIQVTNPSPAITVQEAKQTGFSTKEGHRGLGLTNLEEILSAYPNALLNLTYQEGRFHAQLYLTYL</sequence>
<dbReference type="SUPFAM" id="SSF55874">
    <property type="entry name" value="ATPase domain of HSP90 chaperone/DNA topoisomerase II/histidine kinase"/>
    <property type="match status" value="1"/>
</dbReference>
<dbReference type="Gene3D" id="3.30.565.10">
    <property type="entry name" value="Histidine kinase-like ATPase, C-terminal domain"/>
    <property type="match status" value="1"/>
</dbReference>
<dbReference type="AlphaFoldDB" id="A0A2I1MLW4"/>
<feature type="transmembrane region" description="Helical" evidence="1">
    <location>
        <begin position="186"/>
        <end position="207"/>
    </location>
</feature>
<dbReference type="PANTHER" id="PTHR40448">
    <property type="entry name" value="TWO-COMPONENT SENSOR HISTIDINE KINASE"/>
    <property type="match status" value="1"/>
</dbReference>
<feature type="transmembrane region" description="Helical" evidence="1">
    <location>
        <begin position="155"/>
        <end position="174"/>
    </location>
</feature>